<reference evidence="3" key="1">
    <citation type="journal article" date="2019" name="Int. J. Syst. Evol. Microbiol.">
        <title>The Global Catalogue of Microorganisms (GCM) 10K type strain sequencing project: providing services to taxonomists for standard genome sequencing and annotation.</title>
        <authorList>
            <consortium name="The Broad Institute Genomics Platform"/>
            <consortium name="The Broad Institute Genome Sequencing Center for Infectious Disease"/>
            <person name="Wu L."/>
            <person name="Ma J."/>
        </authorList>
    </citation>
    <scope>NUCLEOTIDE SEQUENCE [LARGE SCALE GENOMIC DNA]</scope>
    <source>
        <strain evidence="3">TISTR 2562</strain>
    </source>
</reference>
<dbReference type="InterPro" id="IPR018707">
    <property type="entry name" value="LpxR"/>
</dbReference>
<gene>
    <name evidence="2" type="ORF">ACFSUD_12435</name>
</gene>
<dbReference type="Proteomes" id="UP001597474">
    <property type="component" value="Unassembled WGS sequence"/>
</dbReference>
<organism evidence="2 3">
    <name type="scientific">Sulfitobacter aestuarii</name>
    <dbReference type="NCBI Taxonomy" id="2161676"/>
    <lineage>
        <taxon>Bacteria</taxon>
        <taxon>Pseudomonadati</taxon>
        <taxon>Pseudomonadota</taxon>
        <taxon>Alphaproteobacteria</taxon>
        <taxon>Rhodobacterales</taxon>
        <taxon>Roseobacteraceae</taxon>
        <taxon>Sulfitobacter</taxon>
    </lineage>
</organism>
<feature type="signal peptide" evidence="1">
    <location>
        <begin position="1"/>
        <end position="21"/>
    </location>
</feature>
<name>A0ABW5U389_9RHOB</name>
<evidence type="ECO:0000313" key="2">
    <source>
        <dbReference type="EMBL" id="MFD2740386.1"/>
    </source>
</evidence>
<accession>A0ABW5U389</accession>
<dbReference type="InterPro" id="IPR037107">
    <property type="entry name" value="Put_OMP_sf"/>
</dbReference>
<keyword evidence="3" id="KW-1185">Reference proteome</keyword>
<comment type="caution">
    <text evidence="2">The sequence shown here is derived from an EMBL/GenBank/DDBJ whole genome shotgun (WGS) entry which is preliminary data.</text>
</comment>
<evidence type="ECO:0000256" key="1">
    <source>
        <dbReference type="SAM" id="SignalP"/>
    </source>
</evidence>
<dbReference type="RefSeq" id="WP_386374893.1">
    <property type="nucleotide sequence ID" value="NZ_JBHUMP010000010.1"/>
</dbReference>
<dbReference type="EMBL" id="JBHUMP010000010">
    <property type="protein sequence ID" value="MFD2740386.1"/>
    <property type="molecule type" value="Genomic_DNA"/>
</dbReference>
<sequence>MFRPIALALCVSLLGLTAAQADERSYLGGGRLISNDFLGDGKDRWRSGAISASHVWGPKWQGALPDRLGALWELRFGLDVLAPENLNEAAPGDRPYAGALSLGLHSHYQSGGLEFSLGGDLVATGPNTGLSNLHGEFHEVLGEGALSDATRADQIGNGLHPRLVIETGRDLALTDRLELRPFVEARAGVEDLVRTGFDLTFGNVTRNDLLIRDPGSGQRYRAVQNGDATGFSFVLGGDIAHVSDSIYLPEDRGLELNGHRDRLRAGLHWQGEGASAFYGLSWLGAEFEGQDEGQFIGSLRVNLRF</sequence>
<proteinExistence type="predicted"/>
<protein>
    <submittedName>
        <fullName evidence="2">Lipid A-modifier LpxR family protein</fullName>
    </submittedName>
</protein>
<dbReference type="Pfam" id="PF09982">
    <property type="entry name" value="LpxR"/>
    <property type="match status" value="1"/>
</dbReference>
<evidence type="ECO:0000313" key="3">
    <source>
        <dbReference type="Proteomes" id="UP001597474"/>
    </source>
</evidence>
<dbReference type="Gene3D" id="2.40.128.140">
    <property type="entry name" value="Outer membrane protein"/>
    <property type="match status" value="1"/>
</dbReference>
<keyword evidence="1" id="KW-0732">Signal</keyword>
<feature type="chain" id="PRO_5046755215" evidence="1">
    <location>
        <begin position="22"/>
        <end position="305"/>
    </location>
</feature>